<name>A0A3M7R2B6_BRAPC</name>
<keyword evidence="1" id="KW-0812">Transmembrane</keyword>
<keyword evidence="1" id="KW-1133">Transmembrane helix</keyword>
<keyword evidence="1" id="KW-0472">Membrane</keyword>
<gene>
    <name evidence="2" type="ORF">BpHYR1_042127</name>
</gene>
<evidence type="ECO:0000313" key="2">
    <source>
        <dbReference type="EMBL" id="RNA17737.1"/>
    </source>
</evidence>
<accession>A0A3M7R2B6</accession>
<proteinExistence type="predicted"/>
<comment type="caution">
    <text evidence="2">The sequence shown here is derived from an EMBL/GenBank/DDBJ whole genome shotgun (WGS) entry which is preliminary data.</text>
</comment>
<keyword evidence="3" id="KW-1185">Reference proteome</keyword>
<sequence>MPLLIASFVLRVLQSDYFDQFPSVNSVLVHICSKIVILFLTSILRYNLKLTCTFPFLDSFFSSTLPKEKVGKGKVEEESYKGHSCI</sequence>
<reference evidence="2 3" key="1">
    <citation type="journal article" date="2018" name="Sci. Rep.">
        <title>Genomic signatures of local adaptation to the degree of environmental predictability in rotifers.</title>
        <authorList>
            <person name="Franch-Gras L."/>
            <person name="Hahn C."/>
            <person name="Garcia-Roger E.M."/>
            <person name="Carmona M.J."/>
            <person name="Serra M."/>
            <person name="Gomez A."/>
        </authorList>
    </citation>
    <scope>NUCLEOTIDE SEQUENCE [LARGE SCALE GENOMIC DNA]</scope>
    <source>
        <strain evidence="2">HYR1</strain>
    </source>
</reference>
<protein>
    <submittedName>
        <fullName evidence="2">Uncharacterized protein</fullName>
    </submittedName>
</protein>
<dbReference type="Proteomes" id="UP000276133">
    <property type="component" value="Unassembled WGS sequence"/>
</dbReference>
<organism evidence="2 3">
    <name type="scientific">Brachionus plicatilis</name>
    <name type="common">Marine rotifer</name>
    <name type="synonym">Brachionus muelleri</name>
    <dbReference type="NCBI Taxonomy" id="10195"/>
    <lineage>
        <taxon>Eukaryota</taxon>
        <taxon>Metazoa</taxon>
        <taxon>Spiralia</taxon>
        <taxon>Gnathifera</taxon>
        <taxon>Rotifera</taxon>
        <taxon>Eurotatoria</taxon>
        <taxon>Monogononta</taxon>
        <taxon>Pseudotrocha</taxon>
        <taxon>Ploima</taxon>
        <taxon>Brachionidae</taxon>
        <taxon>Brachionus</taxon>
    </lineage>
</organism>
<evidence type="ECO:0000256" key="1">
    <source>
        <dbReference type="SAM" id="Phobius"/>
    </source>
</evidence>
<evidence type="ECO:0000313" key="3">
    <source>
        <dbReference type="Proteomes" id="UP000276133"/>
    </source>
</evidence>
<feature type="transmembrane region" description="Helical" evidence="1">
    <location>
        <begin position="24"/>
        <end position="44"/>
    </location>
</feature>
<dbReference type="AlphaFoldDB" id="A0A3M7R2B6"/>
<dbReference type="EMBL" id="REGN01004385">
    <property type="protein sequence ID" value="RNA17737.1"/>
    <property type="molecule type" value="Genomic_DNA"/>
</dbReference>